<protein>
    <submittedName>
        <fullName evidence="1">Uncharacterized protein</fullName>
    </submittedName>
</protein>
<sequence>MIPLERIAFSFNFLFESSPSNSPFKSL</sequence>
<proteinExistence type="predicted"/>
<organism evidence="1">
    <name type="scientific">Lepeophtheirus salmonis</name>
    <name type="common">Salmon louse</name>
    <name type="synonym">Caligus salmonis</name>
    <dbReference type="NCBI Taxonomy" id="72036"/>
    <lineage>
        <taxon>Eukaryota</taxon>
        <taxon>Metazoa</taxon>
        <taxon>Ecdysozoa</taxon>
        <taxon>Arthropoda</taxon>
        <taxon>Crustacea</taxon>
        <taxon>Multicrustacea</taxon>
        <taxon>Hexanauplia</taxon>
        <taxon>Copepoda</taxon>
        <taxon>Siphonostomatoida</taxon>
        <taxon>Caligidae</taxon>
        <taxon>Lepeophtheirus</taxon>
    </lineage>
</organism>
<evidence type="ECO:0000313" key="1">
    <source>
        <dbReference type="EMBL" id="CDW26460.1"/>
    </source>
</evidence>
<name>A0A0K2TKY5_LEPSM</name>
<dbReference type="EMBL" id="HACA01009099">
    <property type="protein sequence ID" value="CDW26460.1"/>
    <property type="molecule type" value="Transcribed_RNA"/>
</dbReference>
<dbReference type="AlphaFoldDB" id="A0A0K2TKY5"/>
<accession>A0A0K2TKY5</accession>
<reference evidence="1" key="1">
    <citation type="submission" date="2014-05" db="EMBL/GenBank/DDBJ databases">
        <authorList>
            <person name="Chronopoulou M."/>
        </authorList>
    </citation>
    <scope>NUCLEOTIDE SEQUENCE</scope>
    <source>
        <tissue evidence="1">Whole organism</tissue>
    </source>
</reference>